<name>A0AAV7B808_ENGPU</name>
<dbReference type="EMBL" id="WNYA01000006">
    <property type="protein sequence ID" value="KAG8568666.1"/>
    <property type="molecule type" value="Genomic_DNA"/>
</dbReference>
<protein>
    <submittedName>
        <fullName evidence="1">Uncharacterized protein</fullName>
    </submittedName>
</protein>
<proteinExistence type="predicted"/>
<accession>A0AAV7B808</accession>
<comment type="caution">
    <text evidence="1">The sequence shown here is derived from an EMBL/GenBank/DDBJ whole genome shotgun (WGS) entry which is preliminary data.</text>
</comment>
<dbReference type="Proteomes" id="UP000824782">
    <property type="component" value="Unassembled WGS sequence"/>
</dbReference>
<sequence length="103" mass="12254">MVYKNIISTTIYKNATANKKNQGVLDTKKKITFIDIFNVERPFMWPTPSMAFRNNTVTIYLRPDYNLHSQCYTPLQAHFSQLVKFYTERIIRHMSTLLDKIYI</sequence>
<dbReference type="AlphaFoldDB" id="A0AAV7B808"/>
<keyword evidence="2" id="KW-1185">Reference proteome</keyword>
<evidence type="ECO:0000313" key="2">
    <source>
        <dbReference type="Proteomes" id="UP000824782"/>
    </source>
</evidence>
<organism evidence="1 2">
    <name type="scientific">Engystomops pustulosus</name>
    <name type="common">Tungara frog</name>
    <name type="synonym">Physalaemus pustulosus</name>
    <dbReference type="NCBI Taxonomy" id="76066"/>
    <lineage>
        <taxon>Eukaryota</taxon>
        <taxon>Metazoa</taxon>
        <taxon>Chordata</taxon>
        <taxon>Craniata</taxon>
        <taxon>Vertebrata</taxon>
        <taxon>Euteleostomi</taxon>
        <taxon>Amphibia</taxon>
        <taxon>Batrachia</taxon>
        <taxon>Anura</taxon>
        <taxon>Neobatrachia</taxon>
        <taxon>Hyloidea</taxon>
        <taxon>Leptodactylidae</taxon>
        <taxon>Leiuperinae</taxon>
        <taxon>Engystomops</taxon>
    </lineage>
</organism>
<reference evidence="1" key="1">
    <citation type="thesis" date="2020" institute="ProQuest LLC" country="789 East Eisenhower Parkway, Ann Arbor, MI, USA">
        <title>Comparative Genomics and Chromosome Evolution.</title>
        <authorList>
            <person name="Mudd A.B."/>
        </authorList>
    </citation>
    <scope>NUCLEOTIDE SEQUENCE</scope>
    <source>
        <strain evidence="1">237g6f4</strain>
        <tissue evidence="1">Blood</tissue>
    </source>
</reference>
<evidence type="ECO:0000313" key="1">
    <source>
        <dbReference type="EMBL" id="KAG8568666.1"/>
    </source>
</evidence>
<gene>
    <name evidence="1" type="ORF">GDO81_014098</name>
</gene>